<dbReference type="AlphaFoldDB" id="A0A1H6MIB7"/>
<dbReference type="EMBL" id="FNXG01000003">
    <property type="protein sequence ID" value="SEH97577.1"/>
    <property type="molecule type" value="Genomic_DNA"/>
</dbReference>
<dbReference type="Pfam" id="PF13489">
    <property type="entry name" value="Methyltransf_23"/>
    <property type="match status" value="1"/>
</dbReference>
<evidence type="ECO:0000313" key="1">
    <source>
        <dbReference type="EMBL" id="SEH97577.1"/>
    </source>
</evidence>
<dbReference type="RefSeq" id="WP_090847951.1">
    <property type="nucleotide sequence ID" value="NZ_FNXG01000003.1"/>
</dbReference>
<dbReference type="Proteomes" id="UP000199125">
    <property type="component" value="Unassembled WGS sequence"/>
</dbReference>
<dbReference type="SUPFAM" id="SSF53335">
    <property type="entry name" value="S-adenosyl-L-methionine-dependent methyltransferases"/>
    <property type="match status" value="1"/>
</dbReference>
<dbReference type="Gene3D" id="3.40.50.150">
    <property type="entry name" value="Vaccinia Virus protein VP39"/>
    <property type="match status" value="1"/>
</dbReference>
<proteinExistence type="predicted"/>
<reference evidence="2" key="1">
    <citation type="submission" date="2016-10" db="EMBL/GenBank/DDBJ databases">
        <authorList>
            <person name="Varghese N."/>
            <person name="Submissions S."/>
        </authorList>
    </citation>
    <scope>NUCLEOTIDE SEQUENCE [LARGE SCALE GENOMIC DNA]</scope>
    <source>
        <strain evidence="2">DSM 11593</strain>
    </source>
</reference>
<keyword evidence="2" id="KW-1185">Reference proteome</keyword>
<keyword evidence="1" id="KW-0808">Transferase</keyword>
<organism evidence="1 2">
    <name type="scientific">Paracoccus alkenifer</name>
    <dbReference type="NCBI Taxonomy" id="65735"/>
    <lineage>
        <taxon>Bacteria</taxon>
        <taxon>Pseudomonadati</taxon>
        <taxon>Pseudomonadota</taxon>
        <taxon>Alphaproteobacteria</taxon>
        <taxon>Rhodobacterales</taxon>
        <taxon>Paracoccaceae</taxon>
        <taxon>Paracoccus</taxon>
    </lineage>
</organism>
<dbReference type="OrthoDB" id="7537532at2"/>
<dbReference type="InterPro" id="IPR029063">
    <property type="entry name" value="SAM-dependent_MTases_sf"/>
</dbReference>
<keyword evidence="1" id="KW-0489">Methyltransferase</keyword>
<dbReference type="PANTHER" id="PTHR43861">
    <property type="entry name" value="TRANS-ACONITATE 2-METHYLTRANSFERASE-RELATED"/>
    <property type="match status" value="1"/>
</dbReference>
<accession>A0A1H6MIB7</accession>
<dbReference type="STRING" id="65735.SAMN04488075_2014"/>
<dbReference type="CDD" id="cd02440">
    <property type="entry name" value="AdoMet_MTases"/>
    <property type="match status" value="1"/>
</dbReference>
<protein>
    <submittedName>
        <fullName evidence="1">Methyltransferase domain-containing protein</fullName>
    </submittedName>
</protein>
<evidence type="ECO:0000313" key="2">
    <source>
        <dbReference type="Proteomes" id="UP000199125"/>
    </source>
</evidence>
<sequence length="245" mass="27916">MICNKTDFVKYYRELIRGKEFVESESYYENSVSRLWKAFDRIQRLNLPSSARVIDIGGGIMGVLLARIHGMQVTVGDVNRRAADDINGFGIRFIELNLLSDTQLPQEQFDLVILQEVVGHLPHPPYIVFKRIQSFLKKDGVLFLTTPNGSRFRNVLYLLAGRQVLDHFRYPQGTEALGVQHEYTLNQMIWQLERSGMRVSSARQYSCGWRGETLLARVAHKLIAPVSLVPHLRNGLMLTAQKSAG</sequence>
<gene>
    <name evidence="1" type="ORF">SAMN04488075_2014</name>
</gene>
<dbReference type="GO" id="GO:0032259">
    <property type="term" value="P:methylation"/>
    <property type="evidence" value="ECO:0007669"/>
    <property type="project" value="UniProtKB-KW"/>
</dbReference>
<name>A0A1H6MIB7_9RHOB</name>
<dbReference type="GO" id="GO:0008168">
    <property type="term" value="F:methyltransferase activity"/>
    <property type="evidence" value="ECO:0007669"/>
    <property type="project" value="UniProtKB-KW"/>
</dbReference>